<name>A0ACC3AMS9_9EURO</name>
<accession>A0ACC3AMS9</accession>
<dbReference type="EC" id="2.8.1.6" evidence="1"/>
<proteinExistence type="predicted"/>
<dbReference type="EMBL" id="JAOPJF010000138">
    <property type="protein sequence ID" value="KAK1138626.1"/>
    <property type="molecule type" value="Genomic_DNA"/>
</dbReference>
<evidence type="ECO:0000313" key="1">
    <source>
        <dbReference type="EMBL" id="KAK1138626.1"/>
    </source>
</evidence>
<keyword evidence="1" id="KW-0808">Transferase</keyword>
<gene>
    <name evidence="1" type="primary">BIO2_1</name>
    <name evidence="1" type="ORF">N8T08_002156</name>
</gene>
<comment type="caution">
    <text evidence="1">The sequence shown here is derived from an EMBL/GenBank/DDBJ whole genome shotgun (WGS) entry which is preliminary data.</text>
</comment>
<reference evidence="1 2" key="1">
    <citation type="journal article" date="2023" name="ACS Omega">
        <title>Identification of the Neoaspergillic Acid Biosynthesis Gene Cluster by Establishing an In Vitro CRISPR-Ribonucleoprotein Genetic System in Aspergillus melleus.</title>
        <authorList>
            <person name="Yuan B."/>
            <person name="Grau M.F."/>
            <person name="Murata R.M."/>
            <person name="Torok T."/>
            <person name="Venkateswaran K."/>
            <person name="Stajich J.E."/>
            <person name="Wang C.C.C."/>
        </authorList>
    </citation>
    <scope>NUCLEOTIDE SEQUENCE [LARGE SCALE GENOMIC DNA]</scope>
    <source>
        <strain evidence="1 2">IMV 1140</strain>
    </source>
</reference>
<keyword evidence="2" id="KW-1185">Reference proteome</keyword>
<evidence type="ECO:0000313" key="2">
    <source>
        <dbReference type="Proteomes" id="UP001177260"/>
    </source>
</evidence>
<sequence>MSLPLPRSLPRTLLKRSYGTVQNSPSAASLNSRIPIALQEATGATAPRTNWTREDVQQIYQTPLNQLTYAAVRALLLS</sequence>
<dbReference type="Proteomes" id="UP001177260">
    <property type="component" value="Unassembled WGS sequence"/>
</dbReference>
<organism evidence="1 2">
    <name type="scientific">Aspergillus melleus</name>
    <dbReference type="NCBI Taxonomy" id="138277"/>
    <lineage>
        <taxon>Eukaryota</taxon>
        <taxon>Fungi</taxon>
        <taxon>Dikarya</taxon>
        <taxon>Ascomycota</taxon>
        <taxon>Pezizomycotina</taxon>
        <taxon>Eurotiomycetes</taxon>
        <taxon>Eurotiomycetidae</taxon>
        <taxon>Eurotiales</taxon>
        <taxon>Aspergillaceae</taxon>
        <taxon>Aspergillus</taxon>
        <taxon>Aspergillus subgen. Circumdati</taxon>
    </lineage>
</organism>
<protein>
    <submittedName>
        <fullName evidence="1">Biotin synthase</fullName>
        <ecNumber evidence="1">2.8.1.6</ecNumber>
    </submittedName>
</protein>